<sequence length="215" mass="24260">MSEPSDASSPVRIGGAELTVEPLWDADFDSSAEWVVEQQKPGSTVRFEGGQLHVDCVDERGVTVWTPQEFPSDLLVEYEATVSEPADRTTSRNLNCFVCASDDPPLAETERSGGYNEYHEFPNYIFTLTNTHTRLRRDPGFELTSELMMGVQPDEPYTVQLYKTGGRLRTAVNGRLLHDWTDDDPHGAGWVGLRTYDTDVTYDRWTVYDVLDGDR</sequence>
<protein>
    <recommendedName>
        <fullName evidence="1">DUF6250 domain-containing protein</fullName>
    </recommendedName>
</protein>
<dbReference type="OrthoDB" id="378514at2157"/>
<evidence type="ECO:0000313" key="2">
    <source>
        <dbReference type="EMBL" id="MWG33827.1"/>
    </source>
</evidence>
<dbReference type="EMBL" id="WSZK01000011">
    <property type="protein sequence ID" value="MWG33827.1"/>
    <property type="molecule type" value="Genomic_DNA"/>
</dbReference>
<dbReference type="Gene3D" id="2.60.120.200">
    <property type="match status" value="1"/>
</dbReference>
<name>A0A6B0GIZ9_9EURY</name>
<proteinExistence type="predicted"/>
<comment type="caution">
    <text evidence="2">The sequence shown here is derived from an EMBL/GenBank/DDBJ whole genome shotgun (WGS) entry which is preliminary data.</text>
</comment>
<gene>
    <name evidence="2" type="ORF">GQS65_04845</name>
</gene>
<dbReference type="Proteomes" id="UP000451471">
    <property type="component" value="Unassembled WGS sequence"/>
</dbReference>
<dbReference type="InterPro" id="IPR046217">
    <property type="entry name" value="DUF6250"/>
</dbReference>
<dbReference type="RefSeq" id="WP_158203550.1">
    <property type="nucleotide sequence ID" value="NZ_WSZK01000011.1"/>
</dbReference>
<dbReference type="SUPFAM" id="SSF49899">
    <property type="entry name" value="Concanavalin A-like lectins/glucanases"/>
    <property type="match status" value="1"/>
</dbReference>
<evidence type="ECO:0000259" key="1">
    <source>
        <dbReference type="Pfam" id="PF19763"/>
    </source>
</evidence>
<dbReference type="Pfam" id="PF19763">
    <property type="entry name" value="DUF6250"/>
    <property type="match status" value="1"/>
</dbReference>
<organism evidence="2 3">
    <name type="scientific">Halomarina oriensis</name>
    <dbReference type="NCBI Taxonomy" id="671145"/>
    <lineage>
        <taxon>Archaea</taxon>
        <taxon>Methanobacteriati</taxon>
        <taxon>Methanobacteriota</taxon>
        <taxon>Stenosarchaea group</taxon>
        <taxon>Halobacteria</taxon>
        <taxon>Halobacteriales</taxon>
        <taxon>Natronomonadaceae</taxon>
        <taxon>Halomarina</taxon>
    </lineage>
</organism>
<keyword evidence="3" id="KW-1185">Reference proteome</keyword>
<accession>A0A6B0GIZ9</accession>
<dbReference type="AlphaFoldDB" id="A0A6B0GIZ9"/>
<evidence type="ECO:0000313" key="3">
    <source>
        <dbReference type="Proteomes" id="UP000451471"/>
    </source>
</evidence>
<feature type="domain" description="DUF6250" evidence="1">
    <location>
        <begin position="58"/>
        <end position="199"/>
    </location>
</feature>
<dbReference type="InterPro" id="IPR013320">
    <property type="entry name" value="ConA-like_dom_sf"/>
</dbReference>
<reference evidence="2 3" key="1">
    <citation type="submission" date="2019-12" db="EMBL/GenBank/DDBJ databases">
        <title>Halocatena pleomorpha gen. nov. sp. nov., an extremely halophilic archaeon of family Halobacteriaceae isolated from saltpan soil.</title>
        <authorList>
            <person name="Pal Y."/>
            <person name="Verma A."/>
            <person name="Krishnamurthi S."/>
            <person name="Kumar P."/>
        </authorList>
    </citation>
    <scope>NUCLEOTIDE SEQUENCE [LARGE SCALE GENOMIC DNA]</scope>
    <source>
        <strain evidence="2 3">JCM 16495</strain>
    </source>
</reference>